<sequence length="48" mass="5441">MPSQLKDMFGEEMPVPFAVSVRVRVRSCMCVCCKNVKFGIKKMIICSL</sequence>
<evidence type="ECO:0000313" key="1">
    <source>
        <dbReference type="EMBL" id="JAH96405.1"/>
    </source>
</evidence>
<organism evidence="1">
    <name type="scientific">Anguilla anguilla</name>
    <name type="common">European freshwater eel</name>
    <name type="synonym">Muraena anguilla</name>
    <dbReference type="NCBI Taxonomy" id="7936"/>
    <lineage>
        <taxon>Eukaryota</taxon>
        <taxon>Metazoa</taxon>
        <taxon>Chordata</taxon>
        <taxon>Craniata</taxon>
        <taxon>Vertebrata</taxon>
        <taxon>Euteleostomi</taxon>
        <taxon>Actinopterygii</taxon>
        <taxon>Neopterygii</taxon>
        <taxon>Teleostei</taxon>
        <taxon>Anguilliformes</taxon>
        <taxon>Anguillidae</taxon>
        <taxon>Anguilla</taxon>
    </lineage>
</organism>
<accession>A0A0E9X3F1</accession>
<reference evidence="1" key="2">
    <citation type="journal article" date="2015" name="Fish Shellfish Immunol.">
        <title>Early steps in the European eel (Anguilla anguilla)-Vibrio vulnificus interaction in the gills: Role of the RtxA13 toxin.</title>
        <authorList>
            <person name="Callol A."/>
            <person name="Pajuelo D."/>
            <person name="Ebbesson L."/>
            <person name="Teles M."/>
            <person name="MacKenzie S."/>
            <person name="Amaro C."/>
        </authorList>
    </citation>
    <scope>NUCLEOTIDE SEQUENCE</scope>
</reference>
<dbReference type="EMBL" id="GBXM01012172">
    <property type="protein sequence ID" value="JAH96405.1"/>
    <property type="molecule type" value="Transcribed_RNA"/>
</dbReference>
<dbReference type="AlphaFoldDB" id="A0A0E9X3F1"/>
<name>A0A0E9X3F1_ANGAN</name>
<reference evidence="1" key="1">
    <citation type="submission" date="2014-11" db="EMBL/GenBank/DDBJ databases">
        <authorList>
            <person name="Amaro Gonzalez C."/>
        </authorList>
    </citation>
    <scope>NUCLEOTIDE SEQUENCE</scope>
</reference>
<protein>
    <submittedName>
        <fullName evidence="1">Uncharacterized protein</fullName>
    </submittedName>
</protein>
<proteinExistence type="predicted"/>